<dbReference type="Gene3D" id="3.80.10.10">
    <property type="entry name" value="Ribonuclease Inhibitor"/>
    <property type="match status" value="1"/>
</dbReference>
<dbReference type="AlphaFoldDB" id="A0A9W7LB00"/>
<evidence type="ECO:0000256" key="1">
    <source>
        <dbReference type="SAM" id="MobiDB-lite"/>
    </source>
</evidence>
<comment type="caution">
    <text evidence="2">The sequence shown here is derived from an EMBL/GenBank/DDBJ whole genome shotgun (WGS) entry which is preliminary data.</text>
</comment>
<dbReference type="OrthoDB" id="194468at2759"/>
<dbReference type="PANTHER" id="PTHR45661">
    <property type="entry name" value="SURFACE ANTIGEN"/>
    <property type="match status" value="1"/>
</dbReference>
<organism evidence="2 3">
    <name type="scientific">Triparma columacea</name>
    <dbReference type="NCBI Taxonomy" id="722753"/>
    <lineage>
        <taxon>Eukaryota</taxon>
        <taxon>Sar</taxon>
        <taxon>Stramenopiles</taxon>
        <taxon>Ochrophyta</taxon>
        <taxon>Bolidophyceae</taxon>
        <taxon>Parmales</taxon>
        <taxon>Triparmaceae</taxon>
        <taxon>Triparma</taxon>
    </lineage>
</organism>
<sequence>MSELDFAYGDDYSDDDGDYYSDDDGDDDGYDEGDVYSNDYDDQDDGDSPLPKTAVYSGTGNFRGNRELTEVTFVQGVTSIGEGVFYRCSSLTAITIPDGVTTICEDAFYRCSSLTAITIPDSVTTIGERAFHGCSALTKLILSPAVSIGEDCFLNCTALISAAASQNMPNVEALLRSRWHRIRSRVNALLCLKGTWIDDLENQPGSDNNGDKVGALQGAVARQLLPKVMWRVILEFL</sequence>
<dbReference type="EMBL" id="BRYA01000183">
    <property type="protein sequence ID" value="GMI42860.1"/>
    <property type="molecule type" value="Genomic_DNA"/>
</dbReference>
<dbReference type="InterPro" id="IPR026906">
    <property type="entry name" value="LRR_5"/>
</dbReference>
<evidence type="ECO:0000313" key="3">
    <source>
        <dbReference type="Proteomes" id="UP001165065"/>
    </source>
</evidence>
<name>A0A9W7LB00_9STRA</name>
<gene>
    <name evidence="2" type="ORF">TrCOL_g12845</name>
</gene>
<dbReference type="Pfam" id="PF13306">
    <property type="entry name" value="LRR_5"/>
    <property type="match status" value="1"/>
</dbReference>
<feature type="region of interest" description="Disordered" evidence="1">
    <location>
        <begin position="1"/>
        <end position="51"/>
    </location>
</feature>
<dbReference type="InterPro" id="IPR053139">
    <property type="entry name" value="Surface_bspA-like"/>
</dbReference>
<dbReference type="PANTHER" id="PTHR45661:SF3">
    <property type="entry name" value="IG-LIKE DOMAIN-CONTAINING PROTEIN"/>
    <property type="match status" value="1"/>
</dbReference>
<keyword evidence="3" id="KW-1185">Reference proteome</keyword>
<protein>
    <submittedName>
        <fullName evidence="2">Uncharacterized protein</fullName>
    </submittedName>
</protein>
<dbReference type="InterPro" id="IPR032675">
    <property type="entry name" value="LRR_dom_sf"/>
</dbReference>
<dbReference type="Proteomes" id="UP001165065">
    <property type="component" value="Unassembled WGS sequence"/>
</dbReference>
<reference evidence="3" key="1">
    <citation type="journal article" date="2023" name="Commun. Biol.">
        <title>Genome analysis of Parmales, the sister group of diatoms, reveals the evolutionary specialization of diatoms from phago-mixotrophs to photoautotrophs.</title>
        <authorList>
            <person name="Ban H."/>
            <person name="Sato S."/>
            <person name="Yoshikawa S."/>
            <person name="Yamada K."/>
            <person name="Nakamura Y."/>
            <person name="Ichinomiya M."/>
            <person name="Sato N."/>
            <person name="Blanc-Mathieu R."/>
            <person name="Endo H."/>
            <person name="Kuwata A."/>
            <person name="Ogata H."/>
        </authorList>
    </citation>
    <scope>NUCLEOTIDE SEQUENCE [LARGE SCALE GENOMIC DNA]</scope>
</reference>
<dbReference type="SUPFAM" id="SSF52058">
    <property type="entry name" value="L domain-like"/>
    <property type="match status" value="1"/>
</dbReference>
<evidence type="ECO:0000313" key="2">
    <source>
        <dbReference type="EMBL" id="GMI42860.1"/>
    </source>
</evidence>
<feature type="compositionally biased region" description="Acidic residues" evidence="1">
    <location>
        <begin position="11"/>
        <end position="47"/>
    </location>
</feature>
<proteinExistence type="predicted"/>
<accession>A0A9W7LB00</accession>